<evidence type="ECO:0000313" key="1">
    <source>
        <dbReference type="EMBL" id="CAG8483090.1"/>
    </source>
</evidence>
<reference evidence="1" key="1">
    <citation type="submission" date="2021-06" db="EMBL/GenBank/DDBJ databases">
        <authorList>
            <person name="Kallberg Y."/>
            <person name="Tangrot J."/>
            <person name="Rosling A."/>
        </authorList>
    </citation>
    <scope>NUCLEOTIDE SEQUENCE</scope>
    <source>
        <strain evidence="1">AU212A</strain>
    </source>
</reference>
<dbReference type="Proteomes" id="UP000789860">
    <property type="component" value="Unassembled WGS sequence"/>
</dbReference>
<protein>
    <submittedName>
        <fullName evidence="1">7399_t:CDS:1</fullName>
    </submittedName>
</protein>
<comment type="caution">
    <text evidence="1">The sequence shown here is derived from an EMBL/GenBank/DDBJ whole genome shotgun (WGS) entry which is preliminary data.</text>
</comment>
<proteinExistence type="predicted"/>
<gene>
    <name evidence="1" type="ORF">SCALOS_LOCUS2505</name>
</gene>
<accession>A0ACA9KN00</accession>
<keyword evidence="2" id="KW-1185">Reference proteome</keyword>
<sequence>MISKQKELGYGKGFPQPLKFNCSQCQKKFEIKENEGHELNNYNKTRSQITKLNIYRESLRGSLNLEGFVNLKEFRCSNNKLTNLNLSSGNNLEKLNCYYNKLTNLNFLNNLNEEKLTVLSIGNNNFPESDLTPFSKFTNLEELYLGGNNFTGSLKPLAGMTKLKKLTISDTNIDSGLEYLPDSVEDFSLISSLPPYPDLAHDFDLAMKICEGLRPRFKVKIPQLLKELIERFKNKSNTEFVQQFKEREQFLNNLTSVDYKVHPSAVYTSRLLDFKNLPKPQNSKEINEQFYSQFCPIGSRQVDLEIPASFGQLNSDQELANRTKRQLSLDSQTKTNQGESKQQKVFEEQSYQTAEPMEIDKSNQQTAQTLQTNLPKGGNYE</sequence>
<dbReference type="EMBL" id="CAJVPM010002261">
    <property type="protein sequence ID" value="CAG8483090.1"/>
    <property type="molecule type" value="Genomic_DNA"/>
</dbReference>
<name>A0ACA9KN00_9GLOM</name>
<organism evidence="1 2">
    <name type="scientific">Scutellospora calospora</name>
    <dbReference type="NCBI Taxonomy" id="85575"/>
    <lineage>
        <taxon>Eukaryota</taxon>
        <taxon>Fungi</taxon>
        <taxon>Fungi incertae sedis</taxon>
        <taxon>Mucoromycota</taxon>
        <taxon>Glomeromycotina</taxon>
        <taxon>Glomeromycetes</taxon>
        <taxon>Diversisporales</taxon>
        <taxon>Gigasporaceae</taxon>
        <taxon>Scutellospora</taxon>
    </lineage>
</organism>
<evidence type="ECO:0000313" key="2">
    <source>
        <dbReference type="Proteomes" id="UP000789860"/>
    </source>
</evidence>